<dbReference type="Proteomes" id="UP001223390">
    <property type="component" value="Unassembled WGS sequence"/>
</dbReference>
<dbReference type="InterPro" id="IPR049438">
    <property type="entry name" value="TreT_GT1"/>
</dbReference>
<protein>
    <submittedName>
        <fullName evidence="6">Glycosyltransferase</fullName>
        <ecNumber evidence="6">2.4.-.-</ecNumber>
    </submittedName>
</protein>
<dbReference type="EMBL" id="JASITI010000026">
    <property type="protein sequence ID" value="MDK9498128.1"/>
    <property type="molecule type" value="Genomic_DNA"/>
</dbReference>
<sequence>MTRLRHGNTLLHKLSVQLGSHPPGRAPQARARRLPGPRPHHSPARTPAAPEVELPATPLEWIEPFVGSERTETVRDTLHGVRDLLDGRTVWHISDNPVRGGVAELLRADLPYLAGEGISTRWTTLDAPPEFRAFTKSLYYRLCGVAPGADTADLERGRRMYERICAENAARLVPAMDRRSIVVVHDHQTAGLIPHLRAAGCTVLWRAHIGTPLQEDLAARGWDFLHRYISCAHCHITSCAGVLPAGPEPVDRRVLQPSIDPLSPKNIPLHPGTDPSRLLAAAGLIEGERGAPPGRYALTDLLVRRPAHVVRDGGPAPAGAPLVTQVSRWDRVKDIPGVIRGFAEYVDPALDAHLLLVGPETRGDRQAERVFAECRQVWAGLGRRGRRVHLVQVPTANPSEHALTVNAIQRRSAVVIQKSLAEGFGLTVSEAAWKGRPVVAAPVGGIREQVEHGTTGLLLSDPRDLRGLGEAVNRLLSDRGYAEELGRNGHRRVLRRFLTDSSVLGFARVLLDAAQRYR</sequence>
<keyword evidence="2 6" id="KW-0328">Glycosyltransferase</keyword>
<dbReference type="EC" id="2.4.-.-" evidence="6"/>
<feature type="compositionally biased region" description="Basic residues" evidence="4">
    <location>
        <begin position="30"/>
        <end position="43"/>
    </location>
</feature>
<dbReference type="Pfam" id="PF21269">
    <property type="entry name" value="TreT_GT1"/>
    <property type="match status" value="1"/>
</dbReference>
<keyword evidence="7" id="KW-1185">Reference proteome</keyword>
<comment type="similarity">
    <text evidence="1">Belongs to the glycosyltransferase group 1 family. Glycosyltransferase 4 subfamily.</text>
</comment>
<name>A0ABT7GWX8_9ACTN</name>
<evidence type="ECO:0000313" key="6">
    <source>
        <dbReference type="EMBL" id="MDK9498128.1"/>
    </source>
</evidence>
<accession>A0ABT7GWX8</accession>
<evidence type="ECO:0000313" key="7">
    <source>
        <dbReference type="Proteomes" id="UP001223390"/>
    </source>
</evidence>
<dbReference type="Gene3D" id="3.40.50.2000">
    <property type="entry name" value="Glycogen Phosphorylase B"/>
    <property type="match status" value="2"/>
</dbReference>
<feature type="region of interest" description="Disordered" evidence="4">
    <location>
        <begin position="15"/>
        <end position="51"/>
    </location>
</feature>
<proteinExistence type="inferred from homology"/>
<reference evidence="6 7" key="1">
    <citation type="submission" date="2023-05" db="EMBL/GenBank/DDBJ databases">
        <title>Sequencing and Assembly of Streptomyces sp. NP73.</title>
        <authorList>
            <person name="Konwar A.N."/>
            <person name="Saikia K."/>
            <person name="Thakur D."/>
        </authorList>
    </citation>
    <scope>NUCLEOTIDE SEQUENCE [LARGE SCALE GENOMIC DNA]</scope>
    <source>
        <strain evidence="6 7">NP73</strain>
    </source>
</reference>
<evidence type="ECO:0000256" key="3">
    <source>
        <dbReference type="ARBA" id="ARBA00022679"/>
    </source>
</evidence>
<evidence type="ECO:0000256" key="1">
    <source>
        <dbReference type="ARBA" id="ARBA00009481"/>
    </source>
</evidence>
<evidence type="ECO:0000256" key="4">
    <source>
        <dbReference type="SAM" id="MobiDB-lite"/>
    </source>
</evidence>
<feature type="domain" description="Trehalose synthase N-terminal" evidence="5">
    <location>
        <begin position="93"/>
        <end position="239"/>
    </location>
</feature>
<dbReference type="PANTHER" id="PTHR47779:SF1">
    <property type="entry name" value="SYNTHASE (CCG-9), PUTATIVE (AFU_ORTHOLOGUE AFUA_3G12100)-RELATED"/>
    <property type="match status" value="1"/>
</dbReference>
<dbReference type="GO" id="GO:0016757">
    <property type="term" value="F:glycosyltransferase activity"/>
    <property type="evidence" value="ECO:0007669"/>
    <property type="project" value="UniProtKB-KW"/>
</dbReference>
<comment type="caution">
    <text evidence="6">The sequence shown here is derived from an EMBL/GenBank/DDBJ whole genome shotgun (WGS) entry which is preliminary data.</text>
</comment>
<evidence type="ECO:0000256" key="2">
    <source>
        <dbReference type="ARBA" id="ARBA00022676"/>
    </source>
</evidence>
<keyword evidence="3 6" id="KW-0808">Transferase</keyword>
<dbReference type="RefSeq" id="WP_285343796.1">
    <property type="nucleotide sequence ID" value="NZ_JASITI010000026.1"/>
</dbReference>
<dbReference type="SUPFAM" id="SSF53756">
    <property type="entry name" value="UDP-Glycosyltransferase/glycogen phosphorylase"/>
    <property type="match status" value="1"/>
</dbReference>
<gene>
    <name evidence="6" type="ORF">QEZ40_003077</name>
</gene>
<dbReference type="Pfam" id="PF13692">
    <property type="entry name" value="Glyco_trans_1_4"/>
    <property type="match status" value="1"/>
</dbReference>
<dbReference type="PANTHER" id="PTHR47779">
    <property type="entry name" value="SYNTHASE (CCG-9), PUTATIVE (AFU_ORTHOLOGUE AFUA_3G12100)-RELATED"/>
    <property type="match status" value="1"/>
</dbReference>
<organism evidence="6 7">
    <name type="scientific">Streptomyces katrae</name>
    <dbReference type="NCBI Taxonomy" id="68223"/>
    <lineage>
        <taxon>Bacteria</taxon>
        <taxon>Bacillati</taxon>
        <taxon>Actinomycetota</taxon>
        <taxon>Actinomycetes</taxon>
        <taxon>Kitasatosporales</taxon>
        <taxon>Streptomycetaceae</taxon>
        <taxon>Streptomyces</taxon>
    </lineage>
</organism>
<evidence type="ECO:0000259" key="5">
    <source>
        <dbReference type="Pfam" id="PF21269"/>
    </source>
</evidence>
<dbReference type="InterPro" id="IPR052078">
    <property type="entry name" value="Trehalose_Metab_GTase"/>
</dbReference>